<reference evidence="1" key="2">
    <citation type="submission" date="2011-02" db="EMBL/GenBank/DDBJ databases">
        <authorList>
            <person name="MacLean D."/>
        </authorList>
    </citation>
    <scope>NUCLEOTIDE SEQUENCE</scope>
</reference>
<dbReference type="EMBL" id="FR824097">
    <property type="protein sequence ID" value="CCA18555.1"/>
    <property type="molecule type" value="Genomic_DNA"/>
</dbReference>
<gene>
    <name evidence="1" type="primary">AlNc14C52G4073</name>
    <name evidence="1" type="ORF">ALNC14_046980</name>
</gene>
<dbReference type="AlphaFoldDB" id="F0WBM8"/>
<evidence type="ECO:0000313" key="1">
    <source>
        <dbReference type="EMBL" id="CCA18555.1"/>
    </source>
</evidence>
<accession>F0WBM8</accession>
<organism evidence="1">
    <name type="scientific">Albugo laibachii Nc14</name>
    <dbReference type="NCBI Taxonomy" id="890382"/>
    <lineage>
        <taxon>Eukaryota</taxon>
        <taxon>Sar</taxon>
        <taxon>Stramenopiles</taxon>
        <taxon>Oomycota</taxon>
        <taxon>Peronosporomycetes</taxon>
        <taxon>Albuginales</taxon>
        <taxon>Albuginaceae</taxon>
        <taxon>Albugo</taxon>
    </lineage>
</organism>
<sequence>MILEKKAALQKDEIAMSTNTRVKSAAQYRCLLQNRESHRFSTVECLKERSHSEIMGQFIFYDSDRRIPKKSLHLYVLYTLESSQNIIRGCRMATTVIAALSTHSCENSVQIYKQYTMILVLPESYQSR</sequence>
<dbReference type="HOGENOM" id="CLU_1963654_0_0_1"/>
<name>F0WBM8_9STRA</name>
<reference evidence="1" key="1">
    <citation type="journal article" date="2011" name="PLoS Biol.">
        <title>Gene gain and loss during evolution of obligate parasitism in the white rust pathogen of Arabidopsis thaliana.</title>
        <authorList>
            <person name="Kemen E."/>
            <person name="Gardiner A."/>
            <person name="Schultz-Larsen T."/>
            <person name="Kemen A.C."/>
            <person name="Balmuth A.L."/>
            <person name="Robert-Seilaniantz A."/>
            <person name="Bailey K."/>
            <person name="Holub E."/>
            <person name="Studholme D.J."/>
            <person name="Maclean D."/>
            <person name="Jones J.D."/>
        </authorList>
    </citation>
    <scope>NUCLEOTIDE SEQUENCE</scope>
</reference>
<proteinExistence type="predicted"/>
<protein>
    <submittedName>
        <fullName evidence="1">AlNc14C52G4073 protein</fullName>
    </submittedName>
</protein>